<keyword evidence="4" id="KW-0472">Membrane</keyword>
<feature type="active site" evidence="3">
    <location>
        <position position="89"/>
    </location>
</feature>
<dbReference type="SUPFAM" id="SSF51306">
    <property type="entry name" value="LexA/Signal peptidase"/>
    <property type="match status" value="1"/>
</dbReference>
<dbReference type="InterPro" id="IPR000223">
    <property type="entry name" value="Pept_S26A_signal_pept_1"/>
</dbReference>
<evidence type="ECO:0000313" key="7">
    <source>
        <dbReference type="Proteomes" id="UP000233343"/>
    </source>
</evidence>
<dbReference type="Pfam" id="PF10502">
    <property type="entry name" value="Peptidase_S26"/>
    <property type="match status" value="1"/>
</dbReference>
<dbReference type="GO" id="GO:0006465">
    <property type="term" value="P:signal peptide processing"/>
    <property type="evidence" value="ECO:0007669"/>
    <property type="project" value="InterPro"/>
</dbReference>
<dbReference type="PANTHER" id="PTHR43390:SF1">
    <property type="entry name" value="CHLOROPLAST PROCESSING PEPTIDASE"/>
    <property type="match status" value="1"/>
</dbReference>
<evidence type="ECO:0000256" key="2">
    <source>
        <dbReference type="ARBA" id="ARBA00009370"/>
    </source>
</evidence>
<keyword evidence="4" id="KW-1133">Transmembrane helix</keyword>
<organism evidence="6 7">
    <name type="scientific">Cytobacillus horneckiae</name>
    <dbReference type="NCBI Taxonomy" id="549687"/>
    <lineage>
        <taxon>Bacteria</taxon>
        <taxon>Bacillati</taxon>
        <taxon>Bacillota</taxon>
        <taxon>Bacilli</taxon>
        <taxon>Bacillales</taxon>
        <taxon>Bacillaceae</taxon>
        <taxon>Cytobacillus</taxon>
    </lineage>
</organism>
<dbReference type="GO" id="GO:0009003">
    <property type="term" value="F:signal peptidase activity"/>
    <property type="evidence" value="ECO:0007669"/>
    <property type="project" value="UniProtKB-EC"/>
</dbReference>
<dbReference type="GO" id="GO:0005886">
    <property type="term" value="C:plasma membrane"/>
    <property type="evidence" value="ECO:0007669"/>
    <property type="project" value="UniProtKB-SubCell"/>
</dbReference>
<feature type="active site" evidence="3">
    <location>
        <position position="51"/>
    </location>
</feature>
<evidence type="ECO:0000256" key="4">
    <source>
        <dbReference type="RuleBase" id="RU362042"/>
    </source>
</evidence>
<name>A0A2N0ZFE7_9BACI</name>
<comment type="caution">
    <text evidence="6">The sequence shown here is derived from an EMBL/GenBank/DDBJ whole genome shotgun (WGS) entry which is preliminary data.</text>
</comment>
<dbReference type="NCBIfam" id="TIGR02227">
    <property type="entry name" value="sigpep_I_bact"/>
    <property type="match status" value="1"/>
</dbReference>
<dbReference type="Proteomes" id="UP000233343">
    <property type="component" value="Unassembled WGS sequence"/>
</dbReference>
<sequence length="180" mass="20336">MAAASEKIEETRIKSNDTSSWKSWIGFIISMLILFCIFHYAISFTIVSGSSMNPTIKDNQILLFNQIYYHLENDDIIVFHDPHGYDVIKRIIASPNETVEIKDGIVLINDTPLEEEYITGVSNDMEKITVVDDHYFVMGDNRTPGESLDSRSSEVGLVSSAQVRGEIVFSVFPLAVKLRR</sequence>
<evidence type="ECO:0000256" key="1">
    <source>
        <dbReference type="ARBA" id="ARBA00004401"/>
    </source>
</evidence>
<keyword evidence="7" id="KW-1185">Reference proteome</keyword>
<dbReference type="PRINTS" id="PR00727">
    <property type="entry name" value="LEADERPTASE"/>
</dbReference>
<dbReference type="AlphaFoldDB" id="A0A2N0ZFE7"/>
<dbReference type="PANTHER" id="PTHR43390">
    <property type="entry name" value="SIGNAL PEPTIDASE I"/>
    <property type="match status" value="1"/>
</dbReference>
<feature type="domain" description="Peptidase S26" evidence="5">
    <location>
        <begin position="22"/>
        <end position="171"/>
    </location>
</feature>
<evidence type="ECO:0000256" key="3">
    <source>
        <dbReference type="PIRSR" id="PIRSR600223-1"/>
    </source>
</evidence>
<dbReference type="InterPro" id="IPR019533">
    <property type="entry name" value="Peptidase_S26"/>
</dbReference>
<reference evidence="6 7" key="1">
    <citation type="journal article" date="2010" name="Int. J. Syst. Evol. Microbiol.">
        <title>Bacillus horneckiae sp. nov., isolated from a spacecraft-assembly clean room.</title>
        <authorList>
            <person name="Vaishampayan P."/>
            <person name="Probst A."/>
            <person name="Krishnamurthi S."/>
            <person name="Ghosh S."/>
            <person name="Osman S."/>
            <person name="McDowall A."/>
            <person name="Ruckmani A."/>
            <person name="Mayilraj S."/>
            <person name="Venkateswaran K."/>
        </authorList>
    </citation>
    <scope>NUCLEOTIDE SEQUENCE [LARGE SCALE GENOMIC DNA]</scope>
    <source>
        <strain evidence="7">1PO1SC</strain>
    </source>
</reference>
<comment type="similarity">
    <text evidence="2 4">Belongs to the peptidase S26 family.</text>
</comment>
<evidence type="ECO:0000259" key="5">
    <source>
        <dbReference type="Pfam" id="PF10502"/>
    </source>
</evidence>
<feature type="transmembrane region" description="Helical" evidence="4">
    <location>
        <begin position="24"/>
        <end position="47"/>
    </location>
</feature>
<accession>A0A2N0ZFE7</accession>
<keyword evidence="4" id="KW-0812">Transmembrane</keyword>
<dbReference type="RefSeq" id="WP_066189649.1">
    <property type="nucleotide sequence ID" value="NZ_JARMMB010000015.1"/>
</dbReference>
<proteinExistence type="inferred from homology"/>
<gene>
    <name evidence="6" type="primary">lepB</name>
    <name evidence="6" type="ORF">CWS20_13595</name>
</gene>
<dbReference type="CDD" id="cd06530">
    <property type="entry name" value="S26_SPase_I"/>
    <property type="match status" value="1"/>
</dbReference>
<dbReference type="GO" id="GO:0004252">
    <property type="term" value="F:serine-type endopeptidase activity"/>
    <property type="evidence" value="ECO:0007669"/>
    <property type="project" value="InterPro"/>
</dbReference>
<dbReference type="Gene3D" id="2.10.109.10">
    <property type="entry name" value="Umud Fragment, subunit A"/>
    <property type="match status" value="1"/>
</dbReference>
<comment type="catalytic activity">
    <reaction evidence="4">
        <text>Cleavage of hydrophobic, N-terminal signal or leader sequences from secreted and periplasmic proteins.</text>
        <dbReference type="EC" id="3.4.21.89"/>
    </reaction>
</comment>
<comment type="subcellular location">
    <subcellularLocation>
        <location evidence="1">Cell membrane</location>
        <topology evidence="1">Single-pass type II membrane protein</topology>
    </subcellularLocation>
    <subcellularLocation>
        <location evidence="4">Membrane</location>
        <topology evidence="4">Single-pass type II membrane protein</topology>
    </subcellularLocation>
</comment>
<keyword evidence="4" id="KW-0645">Protease</keyword>
<evidence type="ECO:0000313" key="6">
    <source>
        <dbReference type="EMBL" id="PKG28241.1"/>
    </source>
</evidence>
<dbReference type="EC" id="3.4.21.89" evidence="4"/>
<dbReference type="InterPro" id="IPR036286">
    <property type="entry name" value="LexA/Signal_pep-like_sf"/>
</dbReference>
<keyword evidence="4" id="KW-0378">Hydrolase</keyword>
<protein>
    <recommendedName>
        <fullName evidence="4">Signal peptidase I</fullName>
        <ecNumber evidence="4">3.4.21.89</ecNumber>
    </recommendedName>
</protein>
<dbReference type="EMBL" id="PISD01000030">
    <property type="protein sequence ID" value="PKG28241.1"/>
    <property type="molecule type" value="Genomic_DNA"/>
</dbReference>